<feature type="compositionally biased region" description="Polar residues" evidence="4">
    <location>
        <begin position="188"/>
        <end position="198"/>
    </location>
</feature>
<dbReference type="Pfam" id="PF01597">
    <property type="entry name" value="GCV_H"/>
    <property type="match status" value="1"/>
</dbReference>
<evidence type="ECO:0000256" key="2">
    <source>
        <dbReference type="ARBA" id="ARBA00019325"/>
    </source>
</evidence>
<organism evidence="5 6">
    <name type="scientific">Paramuricea clavata</name>
    <name type="common">Red gorgonian</name>
    <name type="synonym">Violescent sea-whip</name>
    <dbReference type="NCBI Taxonomy" id="317549"/>
    <lineage>
        <taxon>Eukaryota</taxon>
        <taxon>Metazoa</taxon>
        <taxon>Cnidaria</taxon>
        <taxon>Anthozoa</taxon>
        <taxon>Octocorallia</taxon>
        <taxon>Malacalcyonacea</taxon>
        <taxon>Plexauridae</taxon>
        <taxon>Paramuricea</taxon>
    </lineage>
</organism>
<reference evidence="5" key="1">
    <citation type="submission" date="2020-04" db="EMBL/GenBank/DDBJ databases">
        <authorList>
            <person name="Alioto T."/>
            <person name="Alioto T."/>
            <person name="Gomez Garrido J."/>
        </authorList>
    </citation>
    <scope>NUCLEOTIDE SEQUENCE</scope>
    <source>
        <strain evidence="5">A484AB</strain>
    </source>
</reference>
<dbReference type="InterPro" id="IPR039169">
    <property type="entry name" value="Abitram"/>
</dbReference>
<comment type="similarity">
    <text evidence="1">Belongs to the ABITRAM family.</text>
</comment>
<accession>A0A6S7GVH3</accession>
<dbReference type="InterPro" id="IPR011053">
    <property type="entry name" value="Single_hybrid_motif"/>
</dbReference>
<dbReference type="PANTHER" id="PTHR13651">
    <property type="entry name" value="PROTEIN ABITRAM"/>
    <property type="match status" value="1"/>
</dbReference>
<dbReference type="Proteomes" id="UP001152795">
    <property type="component" value="Unassembled WGS sequence"/>
</dbReference>
<dbReference type="PANTHER" id="PTHR13651:SF0">
    <property type="entry name" value="PROTEIN ABITRAM"/>
    <property type="match status" value="1"/>
</dbReference>
<name>A0A6S7GVH3_PARCT</name>
<dbReference type="Gene3D" id="2.40.50.100">
    <property type="match status" value="1"/>
</dbReference>
<gene>
    <name evidence="5" type="ORF">PACLA_8A009363</name>
</gene>
<dbReference type="EMBL" id="CACRXK020002762">
    <property type="protein sequence ID" value="CAB3995923.1"/>
    <property type="molecule type" value="Genomic_DNA"/>
</dbReference>
<evidence type="ECO:0000256" key="1">
    <source>
        <dbReference type="ARBA" id="ARBA00010764"/>
    </source>
</evidence>
<sequence length="198" mass="21917">MAVEGGKISKYRSVLERYYKKFYKININDVPFADQCVLQHSNKICVVTVAPRHPILSKGEVVKVDFQVSKKVNRLDNKVSGKGKRGAQHLLPSSPLCDVTCSTGEKYTLYSCIKGKLVEVNQFLETNPGLLNKKPMTDGYIAVVLPKLHEVDEALSELMTEADYEVLLKQYKISGMGDDESTGKNDETQGTMSPGGNV</sequence>
<dbReference type="OrthoDB" id="48130at2759"/>
<dbReference type="GO" id="GO:0005634">
    <property type="term" value="C:nucleus"/>
    <property type="evidence" value="ECO:0007669"/>
    <property type="project" value="TreeGrafter"/>
</dbReference>
<protein>
    <recommendedName>
        <fullName evidence="2">Protein Abitram</fullName>
    </recommendedName>
    <alternativeName>
        <fullName evidence="3">Actin-binding transcription modulator</fullName>
    </alternativeName>
</protein>
<feature type="region of interest" description="Disordered" evidence="4">
    <location>
        <begin position="176"/>
        <end position="198"/>
    </location>
</feature>
<evidence type="ECO:0000256" key="3">
    <source>
        <dbReference type="ARBA" id="ARBA00030463"/>
    </source>
</evidence>
<dbReference type="AlphaFoldDB" id="A0A6S7GVH3"/>
<evidence type="ECO:0000256" key="4">
    <source>
        <dbReference type="SAM" id="MobiDB-lite"/>
    </source>
</evidence>
<evidence type="ECO:0000313" key="5">
    <source>
        <dbReference type="EMBL" id="CAB3995923.1"/>
    </source>
</evidence>
<keyword evidence="6" id="KW-1185">Reference proteome</keyword>
<dbReference type="InterPro" id="IPR033753">
    <property type="entry name" value="GCV_H/Fam206"/>
</dbReference>
<dbReference type="SUPFAM" id="SSF51230">
    <property type="entry name" value="Single hybrid motif"/>
    <property type="match status" value="1"/>
</dbReference>
<evidence type="ECO:0000313" key="6">
    <source>
        <dbReference type="Proteomes" id="UP001152795"/>
    </source>
</evidence>
<comment type="caution">
    <text evidence="5">The sequence shown here is derived from an EMBL/GenBank/DDBJ whole genome shotgun (WGS) entry which is preliminary data.</text>
</comment>
<proteinExistence type="inferred from homology"/>